<accession>A0A445ACU9</accession>
<gene>
    <name evidence="2" type="ORF">Ahy_B02g057733</name>
</gene>
<dbReference type="AlphaFoldDB" id="A0A445ACU9"/>
<dbReference type="Proteomes" id="UP000289738">
    <property type="component" value="Chromosome B02"/>
</dbReference>
<keyword evidence="3" id="KW-1185">Reference proteome</keyword>
<evidence type="ECO:0000313" key="3">
    <source>
        <dbReference type="Proteomes" id="UP000289738"/>
    </source>
</evidence>
<protein>
    <recommendedName>
        <fullName evidence="1">Reverse transcriptase zinc-binding domain-containing protein</fullName>
    </recommendedName>
</protein>
<evidence type="ECO:0000313" key="2">
    <source>
        <dbReference type="EMBL" id="RYR24239.1"/>
    </source>
</evidence>
<reference evidence="2 3" key="1">
    <citation type="submission" date="2019-01" db="EMBL/GenBank/DDBJ databases">
        <title>Sequencing of cultivated peanut Arachis hypogaea provides insights into genome evolution and oil improvement.</title>
        <authorList>
            <person name="Chen X."/>
        </authorList>
    </citation>
    <scope>NUCLEOTIDE SEQUENCE [LARGE SCALE GENOMIC DNA]</scope>
    <source>
        <strain evidence="3">cv. Fuhuasheng</strain>
        <tissue evidence="2">Leaves</tissue>
    </source>
</reference>
<feature type="domain" description="Reverse transcriptase zinc-binding" evidence="1">
    <location>
        <begin position="52"/>
        <end position="117"/>
    </location>
</feature>
<sequence>MDSNYNPFPLSGYFPKLVSRNYADISKEVSQEKVKAASFYIKSWKALGSDENGFVISSKSLKRLKTFCWLLTHEALLTNNRRKSRNLIDNNDYLRCCGEEETVLHALRDCLYICTAWISIEWLSTNLSLVSRKQYGTPWPIIFVTTCNIV</sequence>
<dbReference type="Pfam" id="PF13966">
    <property type="entry name" value="zf-RVT"/>
    <property type="match status" value="1"/>
</dbReference>
<organism evidence="2 3">
    <name type="scientific">Arachis hypogaea</name>
    <name type="common">Peanut</name>
    <dbReference type="NCBI Taxonomy" id="3818"/>
    <lineage>
        <taxon>Eukaryota</taxon>
        <taxon>Viridiplantae</taxon>
        <taxon>Streptophyta</taxon>
        <taxon>Embryophyta</taxon>
        <taxon>Tracheophyta</taxon>
        <taxon>Spermatophyta</taxon>
        <taxon>Magnoliopsida</taxon>
        <taxon>eudicotyledons</taxon>
        <taxon>Gunneridae</taxon>
        <taxon>Pentapetalae</taxon>
        <taxon>rosids</taxon>
        <taxon>fabids</taxon>
        <taxon>Fabales</taxon>
        <taxon>Fabaceae</taxon>
        <taxon>Papilionoideae</taxon>
        <taxon>50 kb inversion clade</taxon>
        <taxon>dalbergioids sensu lato</taxon>
        <taxon>Dalbergieae</taxon>
        <taxon>Pterocarpus clade</taxon>
        <taxon>Arachis</taxon>
    </lineage>
</organism>
<dbReference type="InterPro" id="IPR026960">
    <property type="entry name" value="RVT-Znf"/>
</dbReference>
<dbReference type="EMBL" id="SDMP01000012">
    <property type="protein sequence ID" value="RYR24239.1"/>
    <property type="molecule type" value="Genomic_DNA"/>
</dbReference>
<evidence type="ECO:0000259" key="1">
    <source>
        <dbReference type="Pfam" id="PF13966"/>
    </source>
</evidence>
<proteinExistence type="predicted"/>
<comment type="caution">
    <text evidence="2">The sequence shown here is derived from an EMBL/GenBank/DDBJ whole genome shotgun (WGS) entry which is preliminary data.</text>
</comment>
<name>A0A445ACU9_ARAHY</name>